<dbReference type="Proteomes" id="UP000053555">
    <property type="component" value="Unassembled WGS sequence"/>
</dbReference>
<dbReference type="InterPro" id="IPR013083">
    <property type="entry name" value="Znf_RING/FYVE/PHD"/>
</dbReference>
<dbReference type="Gene3D" id="3.30.40.10">
    <property type="entry name" value="Zinc/RING finger domain, C3HC4 (zinc finger)"/>
    <property type="match status" value="1"/>
</dbReference>
<keyword evidence="1" id="KW-0479">Metal-binding</keyword>
<organism evidence="5">
    <name type="scientific">Glycine soja</name>
    <name type="common">Wild soybean</name>
    <dbReference type="NCBI Taxonomy" id="3848"/>
    <lineage>
        <taxon>Eukaryota</taxon>
        <taxon>Viridiplantae</taxon>
        <taxon>Streptophyta</taxon>
        <taxon>Embryophyta</taxon>
        <taxon>Tracheophyta</taxon>
        <taxon>Spermatophyta</taxon>
        <taxon>Magnoliopsida</taxon>
        <taxon>eudicotyledons</taxon>
        <taxon>Gunneridae</taxon>
        <taxon>Pentapetalae</taxon>
        <taxon>rosids</taxon>
        <taxon>fabids</taxon>
        <taxon>Fabales</taxon>
        <taxon>Fabaceae</taxon>
        <taxon>Papilionoideae</taxon>
        <taxon>50 kb inversion clade</taxon>
        <taxon>NPAAA clade</taxon>
        <taxon>indigoferoid/millettioid clade</taxon>
        <taxon>Phaseoleae</taxon>
        <taxon>Glycine</taxon>
        <taxon>Glycine subgen. Soja</taxon>
    </lineage>
</organism>
<dbReference type="AlphaFoldDB" id="A0A0B2SEN3"/>
<dbReference type="GO" id="GO:0008270">
    <property type="term" value="F:zinc ion binding"/>
    <property type="evidence" value="ECO:0007669"/>
    <property type="project" value="UniProtKB-KW"/>
</dbReference>
<dbReference type="Pfam" id="PF00628">
    <property type="entry name" value="PHD"/>
    <property type="match status" value="1"/>
</dbReference>
<dbReference type="InterPro" id="IPR019787">
    <property type="entry name" value="Znf_PHD-finger"/>
</dbReference>
<evidence type="ECO:0000256" key="1">
    <source>
        <dbReference type="ARBA" id="ARBA00022723"/>
    </source>
</evidence>
<feature type="domain" description="PHD-type" evidence="4">
    <location>
        <begin position="76"/>
        <end position="112"/>
    </location>
</feature>
<evidence type="ECO:0000256" key="2">
    <source>
        <dbReference type="ARBA" id="ARBA00022771"/>
    </source>
</evidence>
<protein>
    <recommendedName>
        <fullName evidence="4">PHD-type domain-containing protein</fullName>
    </recommendedName>
</protein>
<gene>
    <name evidence="5" type="ORF">glysoja_043543</name>
</gene>
<keyword evidence="2" id="KW-0863">Zinc-finger</keyword>
<dbReference type="EMBL" id="KN642567">
    <property type="protein sequence ID" value="KHN45226.1"/>
    <property type="molecule type" value="Genomic_DNA"/>
</dbReference>
<proteinExistence type="predicted"/>
<accession>A0A0B2SEN3</accession>
<evidence type="ECO:0000256" key="3">
    <source>
        <dbReference type="ARBA" id="ARBA00022833"/>
    </source>
</evidence>
<dbReference type="InterPro" id="IPR011011">
    <property type="entry name" value="Znf_FYVE_PHD"/>
</dbReference>
<reference evidence="5" key="1">
    <citation type="submission" date="2014-07" db="EMBL/GenBank/DDBJ databases">
        <title>Identification of a novel salt tolerance gene in wild soybean by whole-genome sequencing.</title>
        <authorList>
            <person name="Lam H.-M."/>
            <person name="Qi X."/>
            <person name="Li M.-W."/>
            <person name="Liu X."/>
            <person name="Xie M."/>
            <person name="Ni M."/>
            <person name="Xu X."/>
        </authorList>
    </citation>
    <scope>NUCLEOTIDE SEQUENCE [LARGE SCALE GENOMIC DNA]</scope>
    <source>
        <tissue evidence="5">Root</tissue>
    </source>
</reference>
<dbReference type="SUPFAM" id="SSF57903">
    <property type="entry name" value="FYVE/PHD zinc finger"/>
    <property type="match status" value="1"/>
</dbReference>
<name>A0A0B2SEN3_GLYSO</name>
<keyword evidence="3" id="KW-0862">Zinc</keyword>
<evidence type="ECO:0000259" key="4">
    <source>
        <dbReference type="Pfam" id="PF00628"/>
    </source>
</evidence>
<sequence>MLLYLHCFSINLQVYDTIGNNKVEDDSFFRDDDWSIEEKNNTLSFPSYYIDENAVICLDGDGCKVRNGLATIEGDSDLDTSIACDSCDIWYHAFCVGFDTEGTSDSTWLCPR</sequence>
<evidence type="ECO:0000313" key="5">
    <source>
        <dbReference type="EMBL" id="KHN45226.1"/>
    </source>
</evidence>